<dbReference type="Gene3D" id="3.90.650.10">
    <property type="entry name" value="PurM-like C-terminal domain"/>
    <property type="match status" value="1"/>
</dbReference>
<evidence type="ECO:0000313" key="4">
    <source>
        <dbReference type="EMBL" id="MEF2255567.1"/>
    </source>
</evidence>
<dbReference type="InterPro" id="IPR011854">
    <property type="entry name" value="HypE"/>
</dbReference>
<dbReference type="SUPFAM" id="SSF56042">
    <property type="entry name" value="PurM C-terminal domain-like"/>
    <property type="match status" value="1"/>
</dbReference>
<dbReference type="InterPro" id="IPR016188">
    <property type="entry name" value="PurM-like_N"/>
</dbReference>
<protein>
    <submittedName>
        <fullName evidence="4">Hydrogenase expression/formation protein HypE</fullName>
    </submittedName>
</protein>
<dbReference type="PIRSF" id="PIRSF005644">
    <property type="entry name" value="Hdrgns_mtr_HypE"/>
    <property type="match status" value="1"/>
</dbReference>
<evidence type="ECO:0000256" key="1">
    <source>
        <dbReference type="ARBA" id="ARBA00006243"/>
    </source>
</evidence>
<reference evidence="4 5" key="1">
    <citation type="submission" date="2024-01" db="EMBL/GenBank/DDBJ databases">
        <title>the genome sequence of strain Microbacterium schleiferi NBRC 15075.</title>
        <authorList>
            <person name="Ding Y."/>
            <person name="Zhang G."/>
        </authorList>
    </citation>
    <scope>NUCLEOTIDE SEQUENCE [LARGE SCALE GENOMIC DNA]</scope>
    <source>
        <strain evidence="4 5">NBRC 15075</strain>
    </source>
</reference>
<organism evidence="4 5">
    <name type="scientific">Microbacterium schleiferi</name>
    <dbReference type="NCBI Taxonomy" id="69362"/>
    <lineage>
        <taxon>Bacteria</taxon>
        <taxon>Bacillati</taxon>
        <taxon>Actinomycetota</taxon>
        <taxon>Actinomycetes</taxon>
        <taxon>Micrococcales</taxon>
        <taxon>Microbacteriaceae</taxon>
        <taxon>Microbacterium</taxon>
    </lineage>
</organism>
<dbReference type="InterPro" id="IPR036921">
    <property type="entry name" value="PurM-like_N_sf"/>
</dbReference>
<evidence type="ECO:0000259" key="3">
    <source>
        <dbReference type="Pfam" id="PF02769"/>
    </source>
</evidence>
<dbReference type="PANTHER" id="PTHR30303:SF0">
    <property type="entry name" value="CARBAMOYL DEHYDRATASE HYPE"/>
    <property type="match status" value="1"/>
</dbReference>
<comment type="similarity">
    <text evidence="1">Belongs to the HypE family.</text>
</comment>
<keyword evidence="5" id="KW-1185">Reference proteome</keyword>
<dbReference type="Gene3D" id="3.30.1330.10">
    <property type="entry name" value="PurM-like, N-terminal domain"/>
    <property type="match status" value="1"/>
</dbReference>
<evidence type="ECO:0000313" key="5">
    <source>
        <dbReference type="Proteomes" id="UP001351900"/>
    </source>
</evidence>
<accession>A0ABU7V9U7</accession>
<comment type="caution">
    <text evidence="4">The sequence shown here is derived from an EMBL/GenBank/DDBJ whole genome shotgun (WGS) entry which is preliminary data.</text>
</comment>
<feature type="domain" description="PurM-like N-terminal" evidence="2">
    <location>
        <begin position="76"/>
        <end position="187"/>
    </location>
</feature>
<dbReference type="Pfam" id="PF02769">
    <property type="entry name" value="AIRS_C"/>
    <property type="match status" value="1"/>
</dbReference>
<dbReference type="Proteomes" id="UP001351900">
    <property type="component" value="Unassembled WGS sequence"/>
</dbReference>
<dbReference type="SUPFAM" id="SSF55326">
    <property type="entry name" value="PurM N-terminal domain-like"/>
    <property type="match status" value="1"/>
</dbReference>
<dbReference type="CDD" id="cd02197">
    <property type="entry name" value="HypE"/>
    <property type="match status" value="1"/>
</dbReference>
<dbReference type="InterPro" id="IPR036676">
    <property type="entry name" value="PurM-like_C_sf"/>
</dbReference>
<evidence type="ECO:0000259" key="2">
    <source>
        <dbReference type="Pfam" id="PF00586"/>
    </source>
</evidence>
<proteinExistence type="inferred from homology"/>
<feature type="domain" description="PurM-like C-terminal" evidence="3">
    <location>
        <begin position="200"/>
        <end position="351"/>
    </location>
</feature>
<sequence>MTTDATAADTVRRGKNRLNESEDEVLARIEAFRRRRPRLIDEVITLAHGAGGKASAALVDAVFFEAFGSPTPGDPGDAAVLERPAGRIAMTTDSYVVNPIRFPGGSIGDLAVNGTVNDLAVSGAVPTALTAAFVIEEGLPVQTLREIAADMRAAADAAGVAIVAGDTKVVPRGAADELFITTAGVGVLPEGRRLGADLVEPGDRILVSGAIGAHGMAVMLARGNLAIDAEISSDSRAVNGLVEALLDAAPRTRWMRDATRGGLGTVLNELVHASGHGVIVDDEAVPVAPVVRGACDMLGIDPLYVANEGMFAAVVPAEVADAGLAALRTLPGGESAAIIGEVVASPSDIVAVRNAFGGTRIVDMLVGDPLPRIC</sequence>
<name>A0ABU7V9U7_9MICO</name>
<dbReference type="InterPro" id="IPR010918">
    <property type="entry name" value="PurM-like_C_dom"/>
</dbReference>
<dbReference type="RefSeq" id="WP_331791803.1">
    <property type="nucleotide sequence ID" value="NZ_BAAAUO010000011.1"/>
</dbReference>
<dbReference type="PANTHER" id="PTHR30303">
    <property type="entry name" value="HYDROGENASE ISOENZYMES FORMATION PROTEIN HYPE"/>
    <property type="match status" value="1"/>
</dbReference>
<dbReference type="Pfam" id="PF00586">
    <property type="entry name" value="AIRS"/>
    <property type="match status" value="1"/>
</dbReference>
<gene>
    <name evidence="4" type="primary">hypE</name>
    <name evidence="4" type="ORF">V2V91_10550</name>
</gene>
<dbReference type="NCBIfam" id="TIGR02124">
    <property type="entry name" value="hypE"/>
    <property type="match status" value="1"/>
</dbReference>
<dbReference type="EMBL" id="JAZHOV010000005">
    <property type="protein sequence ID" value="MEF2255567.1"/>
    <property type="molecule type" value="Genomic_DNA"/>
</dbReference>